<protein>
    <recommendedName>
        <fullName evidence="4">Fucose-specific lectin</fullName>
    </recommendedName>
</protein>
<evidence type="ECO:0000313" key="2">
    <source>
        <dbReference type="EMBL" id="TKX20964.1"/>
    </source>
</evidence>
<feature type="transmembrane region" description="Helical" evidence="1">
    <location>
        <begin position="95"/>
        <end position="119"/>
    </location>
</feature>
<comment type="caution">
    <text evidence="2">The sequence shown here is derived from an EMBL/GenBank/DDBJ whole genome shotgun (WGS) entry which is preliminary data.</text>
</comment>
<keyword evidence="1" id="KW-0472">Membrane</keyword>
<evidence type="ECO:0000256" key="1">
    <source>
        <dbReference type="SAM" id="Phobius"/>
    </source>
</evidence>
<reference evidence="2 3" key="1">
    <citation type="submission" date="2018-02" db="EMBL/GenBank/DDBJ databases">
        <title>Draft genome sequences of Elsinoe sp., causing black scab on jojoba.</title>
        <authorList>
            <person name="Stodart B."/>
            <person name="Jeffress S."/>
            <person name="Ash G."/>
            <person name="Arun Chinnappa K."/>
        </authorList>
    </citation>
    <scope>NUCLEOTIDE SEQUENCE [LARGE SCALE GENOMIC DNA]</scope>
    <source>
        <strain evidence="2 3">Hillstone_2</strain>
    </source>
</reference>
<dbReference type="SUPFAM" id="SSF89372">
    <property type="entry name" value="Fucose-specific lectin"/>
    <property type="match status" value="1"/>
</dbReference>
<dbReference type="Gene3D" id="2.120.10.70">
    <property type="entry name" value="Fucose-specific lectin"/>
    <property type="match status" value="1"/>
</dbReference>
<name>A0A4U7AYU5_9PEZI</name>
<dbReference type="AlphaFoldDB" id="A0A4U7AYU5"/>
<evidence type="ECO:0008006" key="4">
    <source>
        <dbReference type="Google" id="ProtNLM"/>
    </source>
</evidence>
<sequence length="450" mass="49021">MASTDRRAMCDNLPERVVDEPGANLPEVDITKLPGYLQEPSVWQQPNSPVSQLSHDKSFSESTAVAEPQIAYDINGVNATETKKRKTICGLRKRWFFTLLLGASLAIAIGFGVGLGIGLSKNDNNETQGRGNVDSDGQEVLLYYQLSNGSLVEELHSLANLSASGLNYSFAASNRSIIDAANIADGSALAVVSFNQQRYLFYTDSGSFLYTTNSTTAKGNWSDAGQLYTEQRYFNQTSSAVPQIIPHSPALAACYFADVGVRLYHGLSGPRGRTGVGQIAKTEWDFLRPGSTGTYKTWTAFDADAWAGIACSGTFNNDTGFLQDVYMKGSQDDVFYLRETGTSTELHQYRLSNYSAIAAATNTRRKGDLRTTIFFRGEDMMLKKVNYTLPGPQSPVPVSTTIRLGEFTKLAAVWPNDDGVIVVYEGAPGRIHATMFDDNGEIVANNTLAM</sequence>
<dbReference type="EMBL" id="PTQR01000083">
    <property type="protein sequence ID" value="TKX20964.1"/>
    <property type="molecule type" value="Genomic_DNA"/>
</dbReference>
<evidence type="ECO:0000313" key="3">
    <source>
        <dbReference type="Proteomes" id="UP000308133"/>
    </source>
</evidence>
<accession>A0A4U7AYU5</accession>
<organism evidence="2 3">
    <name type="scientific">Elsinoe australis</name>
    <dbReference type="NCBI Taxonomy" id="40998"/>
    <lineage>
        <taxon>Eukaryota</taxon>
        <taxon>Fungi</taxon>
        <taxon>Dikarya</taxon>
        <taxon>Ascomycota</taxon>
        <taxon>Pezizomycotina</taxon>
        <taxon>Dothideomycetes</taxon>
        <taxon>Dothideomycetidae</taxon>
        <taxon>Myriangiales</taxon>
        <taxon>Elsinoaceae</taxon>
        <taxon>Elsinoe</taxon>
    </lineage>
</organism>
<keyword evidence="1" id="KW-0812">Transmembrane</keyword>
<dbReference type="Proteomes" id="UP000308133">
    <property type="component" value="Unassembled WGS sequence"/>
</dbReference>
<gene>
    <name evidence="2" type="ORF">C1H76_6815</name>
</gene>
<proteinExistence type="predicted"/>
<keyword evidence="1" id="KW-1133">Transmembrane helix</keyword>